<protein>
    <recommendedName>
        <fullName evidence="14">Dual-specificity RNA methyltransferase RlmN</fullName>
        <ecNumber evidence="14">2.1.1.192</ecNumber>
    </recommendedName>
    <alternativeName>
        <fullName evidence="14">23S rRNA (adenine(2503)-C(2))-methyltransferase</fullName>
    </alternativeName>
    <alternativeName>
        <fullName evidence="14">23S rRNA m2A2503 methyltransferase</fullName>
    </alternativeName>
    <alternativeName>
        <fullName evidence="14">Ribosomal RNA large subunit methyltransferase N</fullName>
    </alternativeName>
    <alternativeName>
        <fullName evidence="14">tRNA (adenine(37)-C(2))-methyltransferase</fullName>
    </alternativeName>
    <alternativeName>
        <fullName evidence="14">tRNA m2A37 methyltransferase</fullName>
    </alternativeName>
</protein>
<dbReference type="EMBL" id="CP010552">
    <property type="protein sequence ID" value="ALE51959.1"/>
    <property type="molecule type" value="Genomic_DNA"/>
</dbReference>
<dbReference type="FunFam" id="1.10.150.530:FF:000003">
    <property type="entry name" value="Dual-specificity RNA methyltransferase RlmN"/>
    <property type="match status" value="1"/>
</dbReference>
<dbReference type="SFLD" id="SFLDS00029">
    <property type="entry name" value="Radical_SAM"/>
    <property type="match status" value="1"/>
</dbReference>
<dbReference type="GO" id="GO:0002935">
    <property type="term" value="F:tRNA (adenine(37)-C2)-methyltransferase activity"/>
    <property type="evidence" value="ECO:0007669"/>
    <property type="project" value="UniProtKB-UniRule"/>
</dbReference>
<comment type="miscellaneous">
    <text evidence="14">Reaction proceeds by a ping-pong mechanism involving intermediate methylation of a conserved cysteine residue.</text>
</comment>
<dbReference type="GO" id="GO:0019843">
    <property type="term" value="F:rRNA binding"/>
    <property type="evidence" value="ECO:0007669"/>
    <property type="project" value="UniProtKB-UniRule"/>
</dbReference>
<sequence>MQNKINLLNLNQKALDQFFNELGEKSFRTKQLMKWIYKDHVFDFDQMLNLSKKLREKLNEIACIEFPEVVSKNHALDGVIKWVIKTGGENHIEMVYIPEKERGTLCISSQVGCALACTFCSTGYQGFNRNLSTAEMIAQVLIANLHLNPVGKRISNVVFMGMGEPMLNEEAVYSTCDLLLDDLSFGLSRRRVTISSSGVVPALERMSERVPVSLAISLHAPNDALRDELVPINKKYPIEALMKACDVYLNAGTQERHILFEYVMLKGVNDSSEHAQQLAKLLKGVSAKVNLIPFNPFPQSDYQTSSVRAIDNFQDILSSKGIRTMTRRTRGEDVDAACGQLAGKVQDKTKRSDARRN</sequence>
<keyword evidence="13 14" id="KW-1015">Disulfide bond</keyword>
<name>A0A0M4P7Y0_9GAMM</name>
<dbReference type="PANTHER" id="PTHR30544">
    <property type="entry name" value="23S RRNA METHYLTRANSFERASE"/>
    <property type="match status" value="1"/>
</dbReference>
<dbReference type="InterPro" id="IPR027492">
    <property type="entry name" value="RNA_MTrfase_RlmN"/>
</dbReference>
<dbReference type="PROSITE" id="PS51918">
    <property type="entry name" value="RADICAL_SAM"/>
    <property type="match status" value="1"/>
</dbReference>
<keyword evidence="6 14" id="KW-0489">Methyltransferase</keyword>
<keyword evidence="8 14" id="KW-0949">S-adenosyl-L-methionine</keyword>
<evidence type="ECO:0000256" key="6">
    <source>
        <dbReference type="ARBA" id="ARBA00022603"/>
    </source>
</evidence>
<keyword evidence="3 14" id="KW-0004">4Fe-4S</keyword>
<keyword evidence="10 14" id="KW-0479">Metal-binding</keyword>
<dbReference type="PIRSF" id="PIRSF006004">
    <property type="entry name" value="CHP00048"/>
    <property type="match status" value="1"/>
</dbReference>
<keyword evidence="9 14" id="KW-0819">tRNA processing</keyword>
<evidence type="ECO:0000256" key="9">
    <source>
        <dbReference type="ARBA" id="ARBA00022694"/>
    </source>
</evidence>
<dbReference type="GO" id="GO:0030488">
    <property type="term" value="P:tRNA methylation"/>
    <property type="evidence" value="ECO:0007669"/>
    <property type="project" value="UniProtKB-UniRule"/>
</dbReference>
<dbReference type="EC" id="2.1.1.192" evidence="14"/>
<dbReference type="GO" id="GO:0005737">
    <property type="term" value="C:cytoplasm"/>
    <property type="evidence" value="ECO:0007669"/>
    <property type="project" value="UniProtKB-SubCell"/>
</dbReference>
<keyword evidence="17" id="KW-1185">Reference proteome</keyword>
<evidence type="ECO:0000256" key="8">
    <source>
        <dbReference type="ARBA" id="ARBA00022691"/>
    </source>
</evidence>
<dbReference type="KEGG" id="tho:SP60_01065"/>
<dbReference type="GO" id="GO:0000049">
    <property type="term" value="F:tRNA binding"/>
    <property type="evidence" value="ECO:0007669"/>
    <property type="project" value="UniProtKB-UniRule"/>
</dbReference>
<comment type="catalytic activity">
    <reaction evidence="14">
        <text>adenosine(37) in tRNA + 2 reduced [2Fe-2S]-[ferredoxin] + 2 S-adenosyl-L-methionine = 2-methyladenosine(37) in tRNA + 5'-deoxyadenosine + L-methionine + 2 oxidized [2Fe-2S]-[ferredoxin] + S-adenosyl-L-homocysteine</text>
        <dbReference type="Rhea" id="RHEA:43332"/>
        <dbReference type="Rhea" id="RHEA-COMP:10000"/>
        <dbReference type="Rhea" id="RHEA-COMP:10001"/>
        <dbReference type="Rhea" id="RHEA-COMP:10162"/>
        <dbReference type="Rhea" id="RHEA-COMP:10485"/>
        <dbReference type="ChEBI" id="CHEBI:17319"/>
        <dbReference type="ChEBI" id="CHEBI:33737"/>
        <dbReference type="ChEBI" id="CHEBI:33738"/>
        <dbReference type="ChEBI" id="CHEBI:57844"/>
        <dbReference type="ChEBI" id="CHEBI:57856"/>
        <dbReference type="ChEBI" id="CHEBI:59789"/>
        <dbReference type="ChEBI" id="CHEBI:74411"/>
        <dbReference type="ChEBI" id="CHEBI:74497"/>
        <dbReference type="EC" id="2.1.1.192"/>
    </reaction>
</comment>
<dbReference type="InterPro" id="IPR040072">
    <property type="entry name" value="Methyltransferase_A"/>
</dbReference>
<evidence type="ECO:0000256" key="1">
    <source>
        <dbReference type="ARBA" id="ARBA00004496"/>
    </source>
</evidence>
<dbReference type="SUPFAM" id="SSF102114">
    <property type="entry name" value="Radical SAM enzymes"/>
    <property type="match status" value="1"/>
</dbReference>
<dbReference type="CDD" id="cd01335">
    <property type="entry name" value="Radical_SAM"/>
    <property type="match status" value="1"/>
</dbReference>
<dbReference type="Gene3D" id="1.10.150.530">
    <property type="match status" value="1"/>
</dbReference>
<keyword evidence="4 14" id="KW-0963">Cytoplasm</keyword>
<dbReference type="FunFam" id="3.20.20.70:FF:000008">
    <property type="entry name" value="Dual-specificity RNA methyltransferase RlmN"/>
    <property type="match status" value="1"/>
</dbReference>
<evidence type="ECO:0000256" key="11">
    <source>
        <dbReference type="ARBA" id="ARBA00023004"/>
    </source>
</evidence>
<dbReference type="OrthoDB" id="9793973at2"/>
<feature type="domain" description="Radical SAM core" evidence="15">
    <location>
        <begin position="99"/>
        <end position="332"/>
    </location>
</feature>
<feature type="binding site" evidence="14">
    <location>
        <position position="117"/>
    </location>
    <ligand>
        <name>[4Fe-4S] cluster</name>
        <dbReference type="ChEBI" id="CHEBI:49883"/>
        <note>4Fe-4S-S-AdoMet</note>
    </ligand>
</feature>
<dbReference type="AlphaFoldDB" id="A0A0M4P7Y0"/>
<dbReference type="RefSeq" id="WP_053950883.1">
    <property type="nucleotide sequence ID" value="NZ_CP010552.1"/>
</dbReference>
<evidence type="ECO:0000256" key="10">
    <source>
        <dbReference type="ARBA" id="ARBA00022723"/>
    </source>
</evidence>
<dbReference type="SFLD" id="SFLDG01062">
    <property type="entry name" value="methyltransferase_(Class_A)"/>
    <property type="match status" value="1"/>
</dbReference>
<evidence type="ECO:0000256" key="5">
    <source>
        <dbReference type="ARBA" id="ARBA00022552"/>
    </source>
</evidence>
<dbReference type="HAMAP" id="MF_01849">
    <property type="entry name" value="RNA_methyltr_RlmN"/>
    <property type="match status" value="1"/>
</dbReference>
<feature type="binding site" evidence="14">
    <location>
        <position position="113"/>
    </location>
    <ligand>
        <name>[4Fe-4S] cluster</name>
        <dbReference type="ChEBI" id="CHEBI:49883"/>
        <note>4Fe-4S-S-AdoMet</note>
    </ligand>
</feature>
<keyword evidence="11 14" id="KW-0408">Iron</keyword>
<dbReference type="GO" id="GO:0046872">
    <property type="term" value="F:metal ion binding"/>
    <property type="evidence" value="ECO:0007669"/>
    <property type="project" value="UniProtKB-KW"/>
</dbReference>
<dbReference type="SFLD" id="SFLDF00275">
    <property type="entry name" value="adenosine_C2_methyltransferase"/>
    <property type="match status" value="1"/>
</dbReference>
<feature type="binding site" evidence="14">
    <location>
        <begin position="163"/>
        <end position="164"/>
    </location>
    <ligand>
        <name>S-adenosyl-L-methionine</name>
        <dbReference type="ChEBI" id="CHEBI:59789"/>
    </ligand>
</feature>
<feature type="binding site" evidence="14">
    <location>
        <position position="295"/>
    </location>
    <ligand>
        <name>S-adenosyl-L-methionine</name>
        <dbReference type="ChEBI" id="CHEBI:59789"/>
    </ligand>
</feature>
<comment type="catalytic activity">
    <reaction evidence="14">
        <text>adenosine(2503) in 23S rRNA + 2 reduced [2Fe-2S]-[ferredoxin] + 2 S-adenosyl-L-methionine = 2-methyladenosine(2503) in 23S rRNA + 5'-deoxyadenosine + L-methionine + 2 oxidized [2Fe-2S]-[ferredoxin] + S-adenosyl-L-homocysteine</text>
        <dbReference type="Rhea" id="RHEA:42916"/>
        <dbReference type="Rhea" id="RHEA-COMP:10000"/>
        <dbReference type="Rhea" id="RHEA-COMP:10001"/>
        <dbReference type="Rhea" id="RHEA-COMP:10152"/>
        <dbReference type="Rhea" id="RHEA-COMP:10282"/>
        <dbReference type="ChEBI" id="CHEBI:17319"/>
        <dbReference type="ChEBI" id="CHEBI:33737"/>
        <dbReference type="ChEBI" id="CHEBI:33738"/>
        <dbReference type="ChEBI" id="CHEBI:57844"/>
        <dbReference type="ChEBI" id="CHEBI:57856"/>
        <dbReference type="ChEBI" id="CHEBI:59789"/>
        <dbReference type="ChEBI" id="CHEBI:74411"/>
        <dbReference type="ChEBI" id="CHEBI:74497"/>
        <dbReference type="EC" id="2.1.1.192"/>
    </reaction>
</comment>
<dbReference type="GO" id="GO:0070040">
    <property type="term" value="F:rRNA (adenine(2503)-C2-)-methyltransferase activity"/>
    <property type="evidence" value="ECO:0007669"/>
    <property type="project" value="UniProtKB-UniRule"/>
</dbReference>
<keyword evidence="7 14" id="KW-0808">Transferase</keyword>
<feature type="binding site" evidence="14">
    <location>
        <begin position="217"/>
        <end position="219"/>
    </location>
    <ligand>
        <name>S-adenosyl-L-methionine</name>
        <dbReference type="ChEBI" id="CHEBI:59789"/>
    </ligand>
</feature>
<dbReference type="InterPro" id="IPR004383">
    <property type="entry name" value="rRNA_lsu_MTrfase_RlmN/Cfr"/>
</dbReference>
<dbReference type="Pfam" id="PF21016">
    <property type="entry name" value="RlmN_N"/>
    <property type="match status" value="1"/>
</dbReference>
<evidence type="ECO:0000256" key="4">
    <source>
        <dbReference type="ARBA" id="ARBA00022490"/>
    </source>
</evidence>
<keyword evidence="12 14" id="KW-0411">Iron-sulfur</keyword>
<dbReference type="PANTHER" id="PTHR30544:SF5">
    <property type="entry name" value="RADICAL SAM CORE DOMAIN-CONTAINING PROTEIN"/>
    <property type="match status" value="1"/>
</dbReference>
<comment type="cofactor">
    <cofactor evidence="14">
        <name>[4Fe-4S] cluster</name>
        <dbReference type="ChEBI" id="CHEBI:49883"/>
    </cofactor>
    <text evidence="14">Binds 1 [4Fe-4S] cluster. The cluster is coordinated with 3 cysteines and an exchangeable S-adenosyl-L-methionine.</text>
</comment>
<dbReference type="GO" id="GO:0070475">
    <property type="term" value="P:rRNA base methylation"/>
    <property type="evidence" value="ECO:0007669"/>
    <property type="project" value="UniProtKB-UniRule"/>
</dbReference>
<reference evidence="16 17" key="1">
    <citation type="journal article" date="2015" name="Genome Announc.">
        <title>Genome Sequence of 'Candidatus Thioglobus autotrophica' Strain EF1, a Chemoautotroph from the SUP05 Clade of Marine Gammaproteobacteria.</title>
        <authorList>
            <person name="Shah V."/>
            <person name="Morris R.M."/>
        </authorList>
    </citation>
    <scope>NUCLEOTIDE SEQUENCE [LARGE SCALE GENOMIC DNA]</scope>
    <source>
        <strain evidence="16 17">EF1</strain>
    </source>
</reference>
<organism evidence="16 17">
    <name type="scientific">Candidatus Thioglobus autotrophicus</name>
    <dbReference type="NCBI Taxonomy" id="1705394"/>
    <lineage>
        <taxon>Bacteria</taxon>
        <taxon>Pseudomonadati</taxon>
        <taxon>Pseudomonadota</taxon>
        <taxon>Gammaproteobacteria</taxon>
        <taxon>Candidatus Pseudothioglobaceae</taxon>
        <taxon>Candidatus Thioglobus</taxon>
    </lineage>
</organism>
<feature type="active site" description="Proton acceptor" evidence="14">
    <location>
        <position position="93"/>
    </location>
</feature>
<dbReference type="Proteomes" id="UP000058020">
    <property type="component" value="Chromosome"/>
</dbReference>
<proteinExistence type="inferred from homology"/>
<dbReference type="InterPro" id="IPR058240">
    <property type="entry name" value="rSAM_sf"/>
</dbReference>
<evidence type="ECO:0000259" key="15">
    <source>
        <dbReference type="PROSITE" id="PS51918"/>
    </source>
</evidence>
<comment type="subcellular location">
    <subcellularLocation>
        <location evidence="1 14">Cytoplasm</location>
    </subcellularLocation>
</comment>
<dbReference type="GO" id="GO:0051539">
    <property type="term" value="F:4 iron, 4 sulfur cluster binding"/>
    <property type="evidence" value="ECO:0007669"/>
    <property type="project" value="UniProtKB-UniRule"/>
</dbReference>
<gene>
    <name evidence="14" type="primary">rlmN</name>
    <name evidence="16" type="ORF">SP60_01065</name>
</gene>
<evidence type="ECO:0000256" key="12">
    <source>
        <dbReference type="ARBA" id="ARBA00023014"/>
    </source>
</evidence>
<keyword evidence="5 14" id="KW-0698">rRNA processing</keyword>
<dbReference type="NCBIfam" id="TIGR00048">
    <property type="entry name" value="rRNA_mod_RlmN"/>
    <property type="match status" value="1"/>
</dbReference>
<dbReference type="PATRIC" id="fig|1705394.5.peg.211"/>
<accession>A0A0M4P7Y0</accession>
<evidence type="ECO:0000313" key="16">
    <source>
        <dbReference type="EMBL" id="ALE51959.1"/>
    </source>
</evidence>
<dbReference type="InterPro" id="IPR048641">
    <property type="entry name" value="RlmN_N"/>
</dbReference>
<comment type="function">
    <text evidence="14">Specifically methylates position 2 of adenine 2503 in 23S rRNA and position 2 of adenine 37 in tRNAs. m2A2503 modification seems to play a crucial role in the proofreading step occurring at the peptidyl transferase center and thus would serve to optimize ribosomal fidelity.</text>
</comment>
<dbReference type="InterPro" id="IPR013785">
    <property type="entry name" value="Aldolase_TIM"/>
</dbReference>
<feature type="binding site" evidence="14">
    <location>
        <position position="120"/>
    </location>
    <ligand>
        <name>[4Fe-4S] cluster</name>
        <dbReference type="ChEBI" id="CHEBI:49883"/>
        <note>4Fe-4S-S-AdoMet</note>
    </ligand>
</feature>
<evidence type="ECO:0000256" key="7">
    <source>
        <dbReference type="ARBA" id="ARBA00022679"/>
    </source>
</evidence>
<dbReference type="Gene3D" id="3.20.20.70">
    <property type="entry name" value="Aldolase class I"/>
    <property type="match status" value="1"/>
</dbReference>
<feature type="binding site" evidence="14">
    <location>
        <position position="195"/>
    </location>
    <ligand>
        <name>S-adenosyl-L-methionine</name>
        <dbReference type="ChEBI" id="CHEBI:59789"/>
    </ligand>
</feature>
<evidence type="ECO:0000256" key="3">
    <source>
        <dbReference type="ARBA" id="ARBA00022485"/>
    </source>
</evidence>
<dbReference type="STRING" id="1705394.SP60_01065"/>
<feature type="active site" description="S-methylcysteine intermediate" evidence="14">
    <location>
        <position position="338"/>
    </location>
</feature>
<dbReference type="InterPro" id="IPR007197">
    <property type="entry name" value="rSAM"/>
</dbReference>
<comment type="similarity">
    <text evidence="2 14">Belongs to the radical SAM superfamily. RlmN family.</text>
</comment>
<evidence type="ECO:0000256" key="2">
    <source>
        <dbReference type="ARBA" id="ARBA00007544"/>
    </source>
</evidence>
<evidence type="ECO:0000313" key="17">
    <source>
        <dbReference type="Proteomes" id="UP000058020"/>
    </source>
</evidence>
<evidence type="ECO:0000256" key="13">
    <source>
        <dbReference type="ARBA" id="ARBA00023157"/>
    </source>
</evidence>
<dbReference type="Pfam" id="PF04055">
    <property type="entry name" value="Radical_SAM"/>
    <property type="match status" value="1"/>
</dbReference>
<comment type="caution">
    <text evidence="14">Lacks conserved residue(s) required for the propagation of feature annotation.</text>
</comment>
<evidence type="ECO:0000256" key="14">
    <source>
        <dbReference type="HAMAP-Rule" id="MF_01849"/>
    </source>
</evidence>